<accession>A0AAV4UJK3</accession>
<keyword evidence="3" id="KW-1185">Reference proteome</keyword>
<sequence>MLEKTVKLISSERKLTFFKGPEWALVHVRNILTRRGVRSRGVAVGESGRLSPGSVGSRVREPSDATHGPITPAPLNSRRLVKKRGGKGKIFHLCWK</sequence>
<dbReference type="EMBL" id="BPLQ01011449">
    <property type="protein sequence ID" value="GIY58022.1"/>
    <property type="molecule type" value="Genomic_DNA"/>
</dbReference>
<dbReference type="AlphaFoldDB" id="A0AAV4UJK3"/>
<comment type="caution">
    <text evidence="2">The sequence shown here is derived from an EMBL/GenBank/DDBJ whole genome shotgun (WGS) entry which is preliminary data.</text>
</comment>
<feature type="region of interest" description="Disordered" evidence="1">
    <location>
        <begin position="42"/>
        <end position="81"/>
    </location>
</feature>
<evidence type="ECO:0000256" key="1">
    <source>
        <dbReference type="SAM" id="MobiDB-lite"/>
    </source>
</evidence>
<organism evidence="2 3">
    <name type="scientific">Caerostris darwini</name>
    <dbReference type="NCBI Taxonomy" id="1538125"/>
    <lineage>
        <taxon>Eukaryota</taxon>
        <taxon>Metazoa</taxon>
        <taxon>Ecdysozoa</taxon>
        <taxon>Arthropoda</taxon>
        <taxon>Chelicerata</taxon>
        <taxon>Arachnida</taxon>
        <taxon>Araneae</taxon>
        <taxon>Araneomorphae</taxon>
        <taxon>Entelegynae</taxon>
        <taxon>Araneoidea</taxon>
        <taxon>Araneidae</taxon>
        <taxon>Caerostris</taxon>
    </lineage>
</organism>
<dbReference type="Proteomes" id="UP001054837">
    <property type="component" value="Unassembled WGS sequence"/>
</dbReference>
<gene>
    <name evidence="2" type="ORF">CDAR_284861</name>
</gene>
<proteinExistence type="predicted"/>
<name>A0AAV4UJK3_9ARAC</name>
<protein>
    <submittedName>
        <fullName evidence="2">Uncharacterized protein</fullName>
    </submittedName>
</protein>
<evidence type="ECO:0000313" key="3">
    <source>
        <dbReference type="Proteomes" id="UP001054837"/>
    </source>
</evidence>
<evidence type="ECO:0000313" key="2">
    <source>
        <dbReference type="EMBL" id="GIY58022.1"/>
    </source>
</evidence>
<reference evidence="2 3" key="1">
    <citation type="submission" date="2021-06" db="EMBL/GenBank/DDBJ databases">
        <title>Caerostris darwini draft genome.</title>
        <authorList>
            <person name="Kono N."/>
            <person name="Arakawa K."/>
        </authorList>
    </citation>
    <scope>NUCLEOTIDE SEQUENCE [LARGE SCALE GENOMIC DNA]</scope>
</reference>